<organism evidence="1 2">
    <name type="scientific">Symbiodinium necroappetens</name>
    <dbReference type="NCBI Taxonomy" id="1628268"/>
    <lineage>
        <taxon>Eukaryota</taxon>
        <taxon>Sar</taxon>
        <taxon>Alveolata</taxon>
        <taxon>Dinophyceae</taxon>
        <taxon>Suessiales</taxon>
        <taxon>Symbiodiniaceae</taxon>
        <taxon>Symbiodinium</taxon>
    </lineage>
</organism>
<dbReference type="AlphaFoldDB" id="A0A813CBL0"/>
<sequence length="77" mass="8841">MFRPCRRHNPFRRLLCSALGGAGHEPIRSASQLRAVERKLYLQGAKYGHHDCEGCLTAWGRKCHAIPWRPDECALRQ</sequence>
<comment type="caution">
    <text evidence="1">The sequence shown here is derived from an EMBL/GenBank/DDBJ whole genome shotgun (WGS) entry which is preliminary data.</text>
</comment>
<keyword evidence="2" id="KW-1185">Reference proteome</keyword>
<evidence type="ECO:0000313" key="2">
    <source>
        <dbReference type="Proteomes" id="UP000601435"/>
    </source>
</evidence>
<gene>
    <name evidence="1" type="ORF">SNEC2469_LOCUS34166</name>
</gene>
<reference evidence="1" key="1">
    <citation type="submission" date="2021-02" db="EMBL/GenBank/DDBJ databases">
        <authorList>
            <person name="Dougan E. K."/>
            <person name="Rhodes N."/>
            <person name="Thang M."/>
            <person name="Chan C."/>
        </authorList>
    </citation>
    <scope>NUCLEOTIDE SEQUENCE</scope>
</reference>
<protein>
    <submittedName>
        <fullName evidence="1">Uncharacterized protein</fullName>
    </submittedName>
</protein>
<dbReference type="Proteomes" id="UP000601435">
    <property type="component" value="Unassembled WGS sequence"/>
</dbReference>
<proteinExistence type="predicted"/>
<name>A0A813CBL0_9DINO</name>
<dbReference type="EMBL" id="CAJNJA010093218">
    <property type="protein sequence ID" value="CAE7941138.1"/>
    <property type="molecule type" value="Genomic_DNA"/>
</dbReference>
<accession>A0A813CBL0</accession>
<evidence type="ECO:0000313" key="1">
    <source>
        <dbReference type="EMBL" id="CAE7941138.1"/>
    </source>
</evidence>
<feature type="non-terminal residue" evidence="1">
    <location>
        <position position="1"/>
    </location>
</feature>